<dbReference type="Proteomes" id="UP001159363">
    <property type="component" value="Chromosome 2"/>
</dbReference>
<keyword evidence="2" id="KW-1185">Reference proteome</keyword>
<name>A0ABQ9I516_9NEOP</name>
<reference evidence="1 2" key="1">
    <citation type="submission" date="2023-02" db="EMBL/GenBank/DDBJ databases">
        <title>LHISI_Scaffold_Assembly.</title>
        <authorList>
            <person name="Stuart O.P."/>
            <person name="Cleave R."/>
            <person name="Magrath M.J.L."/>
            <person name="Mikheyev A.S."/>
        </authorList>
    </citation>
    <scope>NUCLEOTIDE SEQUENCE [LARGE SCALE GENOMIC DNA]</scope>
    <source>
        <strain evidence="1">Daus_M_001</strain>
        <tissue evidence="1">Leg muscle</tissue>
    </source>
</reference>
<protein>
    <submittedName>
        <fullName evidence="1">Uncharacterized protein</fullName>
    </submittedName>
</protein>
<proteinExistence type="predicted"/>
<evidence type="ECO:0000313" key="1">
    <source>
        <dbReference type="EMBL" id="KAJ8891747.1"/>
    </source>
</evidence>
<comment type="caution">
    <text evidence="1">The sequence shown here is derived from an EMBL/GenBank/DDBJ whole genome shotgun (WGS) entry which is preliminary data.</text>
</comment>
<accession>A0ABQ9I516</accession>
<sequence>MMKQDLWRQDRLYSLMEYTSLIASSSKQVYFAVKLEDSTDIIDFKQGWPKNYKKSCLSMESFGRAAPRGQNKSSSPQLLHILCTKLDHPEVVECEFKDTFKLSAANNMRLSRKLGAEAKACCYMQINVLHTRRELWILQ</sequence>
<evidence type="ECO:0000313" key="2">
    <source>
        <dbReference type="Proteomes" id="UP001159363"/>
    </source>
</evidence>
<gene>
    <name evidence="1" type="ORF">PR048_004300</name>
</gene>
<organism evidence="1 2">
    <name type="scientific">Dryococelus australis</name>
    <dbReference type="NCBI Taxonomy" id="614101"/>
    <lineage>
        <taxon>Eukaryota</taxon>
        <taxon>Metazoa</taxon>
        <taxon>Ecdysozoa</taxon>
        <taxon>Arthropoda</taxon>
        <taxon>Hexapoda</taxon>
        <taxon>Insecta</taxon>
        <taxon>Pterygota</taxon>
        <taxon>Neoptera</taxon>
        <taxon>Polyneoptera</taxon>
        <taxon>Phasmatodea</taxon>
        <taxon>Verophasmatodea</taxon>
        <taxon>Anareolatae</taxon>
        <taxon>Phasmatidae</taxon>
        <taxon>Eurycanthinae</taxon>
        <taxon>Dryococelus</taxon>
    </lineage>
</organism>
<dbReference type="EMBL" id="JARBHB010000002">
    <property type="protein sequence ID" value="KAJ8891747.1"/>
    <property type="molecule type" value="Genomic_DNA"/>
</dbReference>